<protein>
    <submittedName>
        <fullName evidence="1">DUF3515 domain-containing protein</fullName>
    </submittedName>
</protein>
<dbReference type="Pfam" id="PF12028">
    <property type="entry name" value="DUF3515"/>
    <property type="match status" value="1"/>
</dbReference>
<keyword evidence="2" id="KW-1185">Reference proteome</keyword>
<dbReference type="AlphaFoldDB" id="A0A4Q2S531"/>
<name>A0A4Q2S531_9ACTN</name>
<sequence>MLLVPALAACSSGPVEIDDPDLSSADRASCEALVADLPGTLAGEDRVDVEPAGALGAAWGDPAYVLSCGVPQPSDYEPTAECNIIRGVGWYVPNDQLTHQGEDATPIALSLAPYVEVDVPSDYRGEGIDRALAELAPVLKEHLGEGLSCL</sequence>
<reference evidence="1 2" key="1">
    <citation type="submission" date="2019-01" db="EMBL/GenBank/DDBJ databases">
        <title>Novel species of Nocardioides.</title>
        <authorList>
            <person name="Liu Q."/>
            <person name="Xin Y.-H."/>
        </authorList>
    </citation>
    <scope>NUCLEOTIDE SEQUENCE [LARGE SCALE GENOMIC DNA]</scope>
    <source>
        <strain evidence="1 2">CGMCC 4.6882</strain>
    </source>
</reference>
<evidence type="ECO:0000313" key="2">
    <source>
        <dbReference type="Proteomes" id="UP000294071"/>
    </source>
</evidence>
<evidence type="ECO:0000313" key="1">
    <source>
        <dbReference type="EMBL" id="RYB95373.1"/>
    </source>
</evidence>
<dbReference type="Proteomes" id="UP000294071">
    <property type="component" value="Unassembled WGS sequence"/>
</dbReference>
<comment type="caution">
    <text evidence="1">The sequence shown here is derived from an EMBL/GenBank/DDBJ whole genome shotgun (WGS) entry which is preliminary data.</text>
</comment>
<accession>A0A4Q2S531</accession>
<proteinExistence type="predicted"/>
<gene>
    <name evidence="1" type="ORF">EUA93_14110</name>
</gene>
<organism evidence="1 2">
    <name type="scientific">Nocardioides oleivorans</name>
    <dbReference type="NCBI Taxonomy" id="273676"/>
    <lineage>
        <taxon>Bacteria</taxon>
        <taxon>Bacillati</taxon>
        <taxon>Actinomycetota</taxon>
        <taxon>Actinomycetes</taxon>
        <taxon>Propionibacteriales</taxon>
        <taxon>Nocardioidaceae</taxon>
        <taxon>Nocardioides</taxon>
    </lineage>
</organism>
<dbReference type="OrthoDB" id="3213819at2"/>
<dbReference type="InterPro" id="IPR021903">
    <property type="entry name" value="DUF3515"/>
</dbReference>
<dbReference type="EMBL" id="SDWT01000001">
    <property type="protein sequence ID" value="RYB95373.1"/>
    <property type="molecule type" value="Genomic_DNA"/>
</dbReference>